<dbReference type="PANTHER" id="PTHR33184:SF36">
    <property type="entry name" value="EXPANSIN-LIKE EG45 DOMAIN-CONTAINING PROTEIN"/>
    <property type="match status" value="1"/>
</dbReference>
<comment type="caution">
    <text evidence="3">The sequence shown here is derived from an EMBL/GenBank/DDBJ whole genome shotgun (WGS) entry which is preliminary data.</text>
</comment>
<dbReference type="PANTHER" id="PTHR33184">
    <property type="entry name" value="PROTEIN TAPETUM DETERMINANT 1-LIKE-RELATED"/>
    <property type="match status" value="1"/>
</dbReference>
<feature type="chain" id="PRO_5015557754" evidence="2">
    <location>
        <begin position="26"/>
        <end position="127"/>
    </location>
</feature>
<dbReference type="OrthoDB" id="1850606at2759"/>
<dbReference type="InterPro" id="IPR040361">
    <property type="entry name" value="TPD1"/>
</dbReference>
<evidence type="ECO:0000256" key="1">
    <source>
        <dbReference type="ARBA" id="ARBA00022729"/>
    </source>
</evidence>
<gene>
    <name evidence="3" type="ORF">CTI12_AA081060</name>
</gene>
<evidence type="ECO:0000313" key="4">
    <source>
        <dbReference type="Proteomes" id="UP000245207"/>
    </source>
</evidence>
<accession>A0A2U1Q2T7</accession>
<dbReference type="GO" id="GO:0001709">
    <property type="term" value="P:cell fate determination"/>
    <property type="evidence" value="ECO:0007669"/>
    <property type="project" value="TreeGrafter"/>
</dbReference>
<dbReference type="Pfam" id="PF24068">
    <property type="entry name" value="TPD1_C"/>
    <property type="match status" value="1"/>
</dbReference>
<protein>
    <submittedName>
        <fullName evidence="3">Uncharacterized protein</fullName>
    </submittedName>
</protein>
<keyword evidence="4" id="KW-1185">Reference proteome</keyword>
<proteinExistence type="predicted"/>
<organism evidence="3 4">
    <name type="scientific">Artemisia annua</name>
    <name type="common">Sweet wormwood</name>
    <dbReference type="NCBI Taxonomy" id="35608"/>
    <lineage>
        <taxon>Eukaryota</taxon>
        <taxon>Viridiplantae</taxon>
        <taxon>Streptophyta</taxon>
        <taxon>Embryophyta</taxon>
        <taxon>Tracheophyta</taxon>
        <taxon>Spermatophyta</taxon>
        <taxon>Magnoliopsida</taxon>
        <taxon>eudicotyledons</taxon>
        <taxon>Gunneridae</taxon>
        <taxon>Pentapetalae</taxon>
        <taxon>asterids</taxon>
        <taxon>campanulids</taxon>
        <taxon>Asterales</taxon>
        <taxon>Asteraceae</taxon>
        <taxon>Asteroideae</taxon>
        <taxon>Anthemideae</taxon>
        <taxon>Artemisiinae</taxon>
        <taxon>Artemisia</taxon>
    </lineage>
</organism>
<reference evidence="3 4" key="1">
    <citation type="journal article" date="2018" name="Mol. Plant">
        <title>The genome of Artemisia annua provides insight into the evolution of Asteraceae family and artemisinin biosynthesis.</title>
        <authorList>
            <person name="Shen Q."/>
            <person name="Zhang L."/>
            <person name="Liao Z."/>
            <person name="Wang S."/>
            <person name="Yan T."/>
            <person name="Shi P."/>
            <person name="Liu M."/>
            <person name="Fu X."/>
            <person name="Pan Q."/>
            <person name="Wang Y."/>
            <person name="Lv Z."/>
            <person name="Lu X."/>
            <person name="Zhang F."/>
            <person name="Jiang W."/>
            <person name="Ma Y."/>
            <person name="Chen M."/>
            <person name="Hao X."/>
            <person name="Li L."/>
            <person name="Tang Y."/>
            <person name="Lv G."/>
            <person name="Zhou Y."/>
            <person name="Sun X."/>
            <person name="Brodelius P.E."/>
            <person name="Rose J.K.C."/>
            <person name="Tang K."/>
        </authorList>
    </citation>
    <scope>NUCLEOTIDE SEQUENCE [LARGE SCALE GENOMIC DNA]</scope>
    <source>
        <strain evidence="4">cv. Huhao1</strain>
        <tissue evidence="3">Leaf</tissue>
    </source>
</reference>
<name>A0A2U1Q2T7_ARTAN</name>
<sequence>MASKLTILLFWAPLLLSLLLHTGYAINGERCEKNGPSLKQTQTGFNKPPTYTVEVQNTCPTCPVIDIHVKCGNFSQGLVNPRVFRVLGHNDCVVNNGSPLEPLQKMSFKYSHSMYALNPSTWYYQCE</sequence>
<keyword evidence="1 2" id="KW-0732">Signal</keyword>
<feature type="signal peptide" evidence="2">
    <location>
        <begin position="1"/>
        <end position="25"/>
    </location>
</feature>
<dbReference type="EMBL" id="PKPP01000472">
    <property type="protein sequence ID" value="PWA92331.1"/>
    <property type="molecule type" value="Genomic_DNA"/>
</dbReference>
<dbReference type="Proteomes" id="UP000245207">
    <property type="component" value="Unassembled WGS sequence"/>
</dbReference>
<dbReference type="AlphaFoldDB" id="A0A2U1Q2T7"/>
<evidence type="ECO:0000313" key="3">
    <source>
        <dbReference type="EMBL" id="PWA92331.1"/>
    </source>
</evidence>
<dbReference type="STRING" id="35608.A0A2U1Q2T7"/>
<evidence type="ECO:0000256" key="2">
    <source>
        <dbReference type="SAM" id="SignalP"/>
    </source>
</evidence>